<proteinExistence type="predicted"/>
<evidence type="ECO:0000256" key="9">
    <source>
        <dbReference type="SAM" id="Phobius"/>
    </source>
</evidence>
<evidence type="ECO:0000256" key="5">
    <source>
        <dbReference type="ARBA" id="ARBA00022840"/>
    </source>
</evidence>
<evidence type="ECO:0000256" key="8">
    <source>
        <dbReference type="SAM" id="MobiDB-lite"/>
    </source>
</evidence>
<keyword evidence="6 9" id="KW-1133">Transmembrane helix</keyword>
<organism evidence="11 12">
    <name type="scientific">Planoprotostelium fungivorum</name>
    <dbReference type="NCBI Taxonomy" id="1890364"/>
    <lineage>
        <taxon>Eukaryota</taxon>
        <taxon>Amoebozoa</taxon>
        <taxon>Evosea</taxon>
        <taxon>Variosea</taxon>
        <taxon>Cavosteliida</taxon>
        <taxon>Cavosteliaceae</taxon>
        <taxon>Planoprotostelium</taxon>
    </lineage>
</organism>
<evidence type="ECO:0000313" key="12">
    <source>
        <dbReference type="Proteomes" id="UP000241769"/>
    </source>
</evidence>
<dbReference type="GO" id="GO:0005524">
    <property type="term" value="F:ATP binding"/>
    <property type="evidence" value="ECO:0007669"/>
    <property type="project" value="UniProtKB-KW"/>
</dbReference>
<feature type="transmembrane region" description="Helical" evidence="9">
    <location>
        <begin position="633"/>
        <end position="657"/>
    </location>
</feature>
<keyword evidence="12" id="KW-1185">Reference proteome</keyword>
<feature type="transmembrane region" description="Helical" evidence="9">
    <location>
        <begin position="669"/>
        <end position="688"/>
    </location>
</feature>
<dbReference type="Pfam" id="PF00005">
    <property type="entry name" value="ABC_tran"/>
    <property type="match status" value="1"/>
</dbReference>
<dbReference type="AlphaFoldDB" id="A0A2P6N445"/>
<evidence type="ECO:0000256" key="3">
    <source>
        <dbReference type="ARBA" id="ARBA00022692"/>
    </source>
</evidence>
<dbReference type="CDD" id="cd03213">
    <property type="entry name" value="ABCG_EPDR"/>
    <property type="match status" value="1"/>
</dbReference>
<dbReference type="InterPro" id="IPR050352">
    <property type="entry name" value="ABCG_transporters"/>
</dbReference>
<feature type="transmembrane region" description="Helical" evidence="9">
    <location>
        <begin position="522"/>
        <end position="545"/>
    </location>
</feature>
<keyword evidence="2" id="KW-0813">Transport</keyword>
<accession>A0A2P6N445</accession>
<keyword evidence="5" id="KW-0067">ATP-binding</keyword>
<dbReference type="Gene3D" id="3.40.50.300">
    <property type="entry name" value="P-loop containing nucleotide triphosphate hydrolases"/>
    <property type="match status" value="1"/>
</dbReference>
<dbReference type="PANTHER" id="PTHR48041:SF63">
    <property type="entry name" value="EARLY GENE AT 23, ISOFORM C"/>
    <property type="match status" value="1"/>
</dbReference>
<keyword evidence="4" id="KW-0547">Nucleotide-binding</keyword>
<dbReference type="GO" id="GO:0140359">
    <property type="term" value="F:ABC-type transporter activity"/>
    <property type="evidence" value="ECO:0007669"/>
    <property type="project" value="InterPro"/>
</dbReference>
<dbReference type="Pfam" id="PF19055">
    <property type="entry name" value="ABC2_membrane_7"/>
    <property type="match status" value="1"/>
</dbReference>
<dbReference type="Proteomes" id="UP000241769">
    <property type="component" value="Unassembled WGS sequence"/>
</dbReference>
<feature type="transmembrane region" description="Helical" evidence="9">
    <location>
        <begin position="748"/>
        <end position="774"/>
    </location>
</feature>
<evidence type="ECO:0000256" key="4">
    <source>
        <dbReference type="ARBA" id="ARBA00022741"/>
    </source>
</evidence>
<protein>
    <submittedName>
        <fullName evidence="11">ABC transporter G family member 14</fullName>
    </submittedName>
</protein>
<dbReference type="PROSITE" id="PS50893">
    <property type="entry name" value="ABC_TRANSPORTER_2"/>
    <property type="match status" value="1"/>
</dbReference>
<dbReference type="SUPFAM" id="SSF52540">
    <property type="entry name" value="P-loop containing nucleoside triphosphate hydrolases"/>
    <property type="match status" value="1"/>
</dbReference>
<name>A0A2P6N445_9EUKA</name>
<evidence type="ECO:0000256" key="7">
    <source>
        <dbReference type="ARBA" id="ARBA00023136"/>
    </source>
</evidence>
<dbReference type="Pfam" id="PF01061">
    <property type="entry name" value="ABC2_membrane"/>
    <property type="match status" value="1"/>
</dbReference>
<dbReference type="InterPro" id="IPR017871">
    <property type="entry name" value="ABC_transporter-like_CS"/>
</dbReference>
<dbReference type="SMART" id="SM00382">
    <property type="entry name" value="AAA"/>
    <property type="match status" value="1"/>
</dbReference>
<dbReference type="InterPro" id="IPR043926">
    <property type="entry name" value="ABCG_dom"/>
</dbReference>
<evidence type="ECO:0000313" key="11">
    <source>
        <dbReference type="EMBL" id="PRP78720.1"/>
    </source>
</evidence>
<evidence type="ECO:0000256" key="6">
    <source>
        <dbReference type="ARBA" id="ARBA00022989"/>
    </source>
</evidence>
<dbReference type="EMBL" id="MDYQ01000209">
    <property type="protein sequence ID" value="PRP78720.1"/>
    <property type="molecule type" value="Genomic_DNA"/>
</dbReference>
<dbReference type="InterPro" id="IPR013525">
    <property type="entry name" value="ABC2_TM"/>
</dbReference>
<keyword evidence="7 9" id="KW-0472">Membrane</keyword>
<dbReference type="PROSITE" id="PS00211">
    <property type="entry name" value="ABC_TRANSPORTER_1"/>
    <property type="match status" value="1"/>
</dbReference>
<dbReference type="GO" id="GO:0005886">
    <property type="term" value="C:plasma membrane"/>
    <property type="evidence" value="ECO:0007669"/>
    <property type="project" value="TreeGrafter"/>
</dbReference>
<dbReference type="PANTHER" id="PTHR48041">
    <property type="entry name" value="ABC TRANSPORTER G FAMILY MEMBER 28"/>
    <property type="match status" value="1"/>
</dbReference>
<gene>
    <name evidence="11" type="ORF">PROFUN_13359</name>
</gene>
<dbReference type="InterPro" id="IPR003439">
    <property type="entry name" value="ABC_transporter-like_ATP-bd"/>
</dbReference>
<reference evidence="11 12" key="1">
    <citation type="journal article" date="2018" name="Genome Biol. Evol.">
        <title>Multiple Roots of Fruiting Body Formation in Amoebozoa.</title>
        <authorList>
            <person name="Hillmann F."/>
            <person name="Forbes G."/>
            <person name="Novohradska S."/>
            <person name="Ferling I."/>
            <person name="Riege K."/>
            <person name="Groth M."/>
            <person name="Westermann M."/>
            <person name="Marz M."/>
            <person name="Spaller T."/>
            <person name="Winckler T."/>
            <person name="Schaap P."/>
            <person name="Glockner G."/>
        </authorList>
    </citation>
    <scope>NUCLEOTIDE SEQUENCE [LARGE SCALE GENOMIC DNA]</scope>
    <source>
        <strain evidence="11 12">Jena</strain>
    </source>
</reference>
<dbReference type="OrthoDB" id="26425at2759"/>
<dbReference type="GO" id="GO:0016887">
    <property type="term" value="F:ATP hydrolysis activity"/>
    <property type="evidence" value="ECO:0007669"/>
    <property type="project" value="InterPro"/>
</dbReference>
<feature type="transmembrane region" description="Helical" evidence="9">
    <location>
        <begin position="557"/>
        <end position="579"/>
    </location>
</feature>
<evidence type="ECO:0000259" key="10">
    <source>
        <dbReference type="PROSITE" id="PS50893"/>
    </source>
</evidence>
<dbReference type="STRING" id="1890364.A0A2P6N445"/>
<dbReference type="InParanoid" id="A0A2P6N445"/>
<feature type="region of interest" description="Disordered" evidence="8">
    <location>
        <begin position="1"/>
        <end position="21"/>
    </location>
</feature>
<feature type="domain" description="ABC transporter" evidence="10">
    <location>
        <begin position="185"/>
        <end position="424"/>
    </location>
</feature>
<evidence type="ECO:0000256" key="1">
    <source>
        <dbReference type="ARBA" id="ARBA00004141"/>
    </source>
</evidence>
<keyword evidence="3 9" id="KW-0812">Transmembrane</keyword>
<evidence type="ECO:0000256" key="2">
    <source>
        <dbReference type="ARBA" id="ARBA00022448"/>
    </source>
</evidence>
<dbReference type="InterPro" id="IPR003593">
    <property type="entry name" value="AAA+_ATPase"/>
</dbReference>
<comment type="subcellular location">
    <subcellularLocation>
        <location evidence="1">Membrane</location>
        <topology evidence="1">Multi-pass membrane protein</topology>
    </subcellularLocation>
</comment>
<comment type="caution">
    <text evidence="11">The sequence shown here is derived from an EMBL/GenBank/DDBJ whole genome shotgun (WGS) entry which is preliminary data.</text>
</comment>
<feature type="transmembrane region" description="Helical" evidence="9">
    <location>
        <begin position="600"/>
        <end position="627"/>
    </location>
</feature>
<sequence>MIDSLSCNSPSQPIRVNSHQHNLPTLNPSGLRTKRLLATAKLGISFLHDFTVSSTLSTVNSCDKSTLIRGSDDGARNARIPKLTSIDMNDIRRRAGRKPDQPEVIEPGTADTSALAETGGEMKYEIKSIALPPDEDDNEARRMMSRMEGPDLPMVLEFKNIEYTVTLNIPKPLKEGKKEGVLSKVRKNTIGGPTVELNKKILHGVTGRIAPGQFLAIMGPTGCGKTTLLGILAGRTKKGVTGDILVNGKPPGRDYKRRVAYVLQDDVMFAHLTVEQTLMYTARLRLPGNFSLEEKKRRVDQLIDVLNLNRARNTIIGGPFMRGVSGGERKRVNIGLELLTNPSIVLLDEPTSGLDTSTAINLVKVLKGMTDIGLTVISTIHQPSAQMFSLFDKLLLMVDGSPIYYGAAARSVPYFGSLGLEIGNFFNPADFIMNMILQEEIRKKGDVKKQLITAFAERFNQKQLQGLQDPEDIKEEEMTASVLQQVQKDEANHVVRPKYPISWPHQFAVLFQRAFIQAQGTYVSLLNVAQMVVIAILVGCFWFHLPATASRVTDRSGALFFVGLFAGGFYPLFQALFNFPPERAVLLRERAEGSYYLSAYYMAKVVSELPFIFFYPILFVCISYFMIQLRLSVGHFFIFLGLTCAICLVSSALGLVISCLIPDMKKANVFASIAMLTTTLIAGFYIRVENIRWFVQWMKFLSFIKYGFDAYIINEFQGRVFPADGPSNLGVPSVDVQGQQVIDSFGVIIGYIWINVLVVLGFCLVFHVVAFFGLKIIYKPRG</sequence>
<dbReference type="InterPro" id="IPR027417">
    <property type="entry name" value="P-loop_NTPase"/>
</dbReference>